<evidence type="ECO:0000313" key="2">
    <source>
        <dbReference type="EMBL" id="KEF36701.1"/>
    </source>
</evidence>
<comment type="caution">
    <text evidence="2">The sequence shown here is derived from an EMBL/GenBank/DDBJ whole genome shotgun (WGS) entry which is preliminary data.</text>
</comment>
<dbReference type="OrthoDB" id="2931175at2"/>
<organism evidence="2 3">
    <name type="scientific">Schinkia azotoformans MEV2011</name>
    <dbReference type="NCBI Taxonomy" id="1348973"/>
    <lineage>
        <taxon>Bacteria</taxon>
        <taxon>Bacillati</taxon>
        <taxon>Bacillota</taxon>
        <taxon>Bacilli</taxon>
        <taxon>Bacillales</taxon>
        <taxon>Bacillaceae</taxon>
        <taxon>Calidifontibacillus/Schinkia group</taxon>
        <taxon>Schinkia</taxon>
    </lineage>
</organism>
<sequence>MAKFKANPSKNGVAAASVRGKMNPGQQKELTEHAFQSNTNQQFKKD</sequence>
<dbReference type="RefSeq" id="WP_087946140.1">
    <property type="nucleotide sequence ID" value="NZ_JJRY01000023.1"/>
</dbReference>
<feature type="region of interest" description="Disordered" evidence="1">
    <location>
        <begin position="1"/>
        <end position="46"/>
    </location>
</feature>
<evidence type="ECO:0000313" key="3">
    <source>
        <dbReference type="Proteomes" id="UP000027936"/>
    </source>
</evidence>
<dbReference type="GeneID" id="89470525"/>
<accession>A0A072NGS3</accession>
<name>A0A072NGS3_SCHAZ</name>
<dbReference type="PATRIC" id="fig|1348973.3.peg.4003"/>
<evidence type="ECO:0000256" key="1">
    <source>
        <dbReference type="SAM" id="MobiDB-lite"/>
    </source>
</evidence>
<dbReference type="AlphaFoldDB" id="A0A072NGS3"/>
<dbReference type="Proteomes" id="UP000027936">
    <property type="component" value="Unassembled WGS sequence"/>
</dbReference>
<dbReference type="EMBL" id="JJRY01000023">
    <property type="protein sequence ID" value="KEF36701.1"/>
    <property type="molecule type" value="Genomic_DNA"/>
</dbReference>
<protein>
    <submittedName>
        <fullName evidence="2">YuzL-like protein</fullName>
    </submittedName>
</protein>
<proteinExistence type="predicted"/>
<feature type="compositionally biased region" description="Polar residues" evidence="1">
    <location>
        <begin position="24"/>
        <end position="46"/>
    </location>
</feature>
<reference evidence="2 3" key="1">
    <citation type="submission" date="2014-04" db="EMBL/GenBank/DDBJ databases">
        <title>Draft genome sequence of Bacillus azotoformans MEV2011, a (co-) denitrifying strain unable to grow in the presence of oxygen.</title>
        <authorList>
            <person name="Nielsen M."/>
            <person name="Schreiber L."/>
            <person name="Finster K."/>
            <person name="Schramm A."/>
        </authorList>
    </citation>
    <scope>NUCLEOTIDE SEQUENCE [LARGE SCALE GENOMIC DNA]</scope>
    <source>
        <strain evidence="2 3">MEV2011</strain>
    </source>
</reference>
<gene>
    <name evidence="2" type="ORF">M670_04118</name>
</gene>